<organism evidence="4 5">
    <name type="scientific">Conidiobolus coronatus (strain ATCC 28846 / CBS 209.66 / NRRL 28638)</name>
    <name type="common">Delacroixia coronata</name>
    <dbReference type="NCBI Taxonomy" id="796925"/>
    <lineage>
        <taxon>Eukaryota</taxon>
        <taxon>Fungi</taxon>
        <taxon>Fungi incertae sedis</taxon>
        <taxon>Zoopagomycota</taxon>
        <taxon>Entomophthoromycotina</taxon>
        <taxon>Entomophthoromycetes</taxon>
        <taxon>Entomophthorales</taxon>
        <taxon>Ancylistaceae</taxon>
        <taxon>Conidiobolus</taxon>
    </lineage>
</organism>
<keyword evidence="5" id="KW-1185">Reference proteome</keyword>
<evidence type="ECO:0000313" key="4">
    <source>
        <dbReference type="EMBL" id="KXN70857.1"/>
    </source>
</evidence>
<dbReference type="Gene3D" id="3.40.33.10">
    <property type="entry name" value="CAP"/>
    <property type="match status" value="1"/>
</dbReference>
<dbReference type="InterPro" id="IPR035940">
    <property type="entry name" value="CAP_sf"/>
</dbReference>
<feature type="compositionally biased region" description="Basic and acidic residues" evidence="1">
    <location>
        <begin position="93"/>
        <end position="109"/>
    </location>
</feature>
<name>A0A137P761_CONC2</name>
<feature type="signal peptide" evidence="2">
    <location>
        <begin position="1"/>
        <end position="20"/>
    </location>
</feature>
<dbReference type="SUPFAM" id="SSF55797">
    <property type="entry name" value="PR-1-like"/>
    <property type="match status" value="1"/>
</dbReference>
<dbReference type="EMBL" id="KQ964491">
    <property type="protein sequence ID" value="KXN70857.1"/>
    <property type="molecule type" value="Genomic_DNA"/>
</dbReference>
<protein>
    <recommendedName>
        <fullName evidence="3">SCP domain-containing protein</fullName>
    </recommendedName>
</protein>
<sequence>MKFDSITTALALYLATGIGASYVPKESTPFSYGMVKSYNGEWQTIKIDVNGKVQHPDSLPEWFKHQKFPNQGQKPDTSCSSTSPPQLPPTNKPEGEKPGDKAPPSEKPEIQYPSTDKPENQSPSNQKPGDKNPSTEKPVNQYPEGSEKPRSGNPAKGTCANISTDPGMDLQKMLKLVNEARKGLEPLKLNEALIKGAIWQSQNQQKLNRVGHKGIEGTDGVDVGSRMMQCGLTGVSLVAENAAPGTTEEGVMKMWMESSYHRKNIMNPKIKEFGAARAGNFWTQTFAGSYF</sequence>
<dbReference type="CDD" id="cd05379">
    <property type="entry name" value="CAP_bacterial"/>
    <property type="match status" value="1"/>
</dbReference>
<keyword evidence="2" id="KW-0732">Signal</keyword>
<dbReference type="PANTHER" id="PTHR31157">
    <property type="entry name" value="SCP DOMAIN-CONTAINING PROTEIN"/>
    <property type="match status" value="1"/>
</dbReference>
<feature type="chain" id="PRO_5007294555" description="SCP domain-containing protein" evidence="2">
    <location>
        <begin position="21"/>
        <end position="291"/>
    </location>
</feature>
<evidence type="ECO:0000259" key="3">
    <source>
        <dbReference type="Pfam" id="PF00188"/>
    </source>
</evidence>
<dbReference type="STRING" id="796925.A0A137P761"/>
<feature type="region of interest" description="Disordered" evidence="1">
    <location>
        <begin position="63"/>
        <end position="166"/>
    </location>
</feature>
<dbReference type="Pfam" id="PF00188">
    <property type="entry name" value="CAP"/>
    <property type="match status" value="1"/>
</dbReference>
<dbReference type="InterPro" id="IPR014044">
    <property type="entry name" value="CAP_dom"/>
</dbReference>
<evidence type="ECO:0000256" key="1">
    <source>
        <dbReference type="SAM" id="MobiDB-lite"/>
    </source>
</evidence>
<feature type="domain" description="SCP" evidence="3">
    <location>
        <begin position="176"/>
        <end position="280"/>
    </location>
</feature>
<reference evidence="4 5" key="1">
    <citation type="journal article" date="2015" name="Genome Biol. Evol.">
        <title>Phylogenomic analyses indicate that early fungi evolved digesting cell walls of algal ancestors of land plants.</title>
        <authorList>
            <person name="Chang Y."/>
            <person name="Wang S."/>
            <person name="Sekimoto S."/>
            <person name="Aerts A.L."/>
            <person name="Choi C."/>
            <person name="Clum A."/>
            <person name="LaButti K.M."/>
            <person name="Lindquist E.A."/>
            <person name="Yee Ngan C."/>
            <person name="Ohm R.A."/>
            <person name="Salamov A.A."/>
            <person name="Grigoriev I.V."/>
            <person name="Spatafora J.W."/>
            <person name="Berbee M.L."/>
        </authorList>
    </citation>
    <scope>NUCLEOTIDE SEQUENCE [LARGE SCALE GENOMIC DNA]</scope>
    <source>
        <strain evidence="4 5">NRRL 28638</strain>
    </source>
</reference>
<gene>
    <name evidence="4" type="ORF">CONCODRAFT_70336</name>
</gene>
<dbReference type="AlphaFoldDB" id="A0A137P761"/>
<dbReference type="Proteomes" id="UP000070444">
    <property type="component" value="Unassembled WGS sequence"/>
</dbReference>
<accession>A0A137P761</accession>
<feature type="compositionally biased region" description="Polar residues" evidence="1">
    <location>
        <begin position="68"/>
        <end position="84"/>
    </location>
</feature>
<proteinExistence type="predicted"/>
<evidence type="ECO:0000313" key="5">
    <source>
        <dbReference type="Proteomes" id="UP000070444"/>
    </source>
</evidence>
<dbReference type="PANTHER" id="PTHR31157:SF1">
    <property type="entry name" value="SCP DOMAIN-CONTAINING PROTEIN"/>
    <property type="match status" value="1"/>
</dbReference>
<evidence type="ECO:0000256" key="2">
    <source>
        <dbReference type="SAM" id="SignalP"/>
    </source>
</evidence>